<name>A0A8B8BZ23_CRAVI</name>
<accession>A0A8B8BZ23</accession>
<dbReference type="AlphaFoldDB" id="A0A8B8BZ23"/>
<evidence type="ECO:0000313" key="3">
    <source>
        <dbReference type="Proteomes" id="UP000694844"/>
    </source>
</evidence>
<dbReference type="Gene3D" id="1.20.1280.50">
    <property type="match status" value="1"/>
</dbReference>
<sequence length="592" mass="67489">MLKIPRKLRRKCRKIFCPNTSNMETIAVYAADVSDFSSQYGSETSISYTACNLAGNVNIYPAYGDFTQACVFRTYGPWWKYAPSGKRKFKRTPPSFVSQDYIELDFEYEVHPTEIQIWETYNPGTIVRILACDSSGTDVDRGMTRWAVLWEGGPERAPPESRIFSPPLRNVPFCTKVLRLEFCHDLCDYYTELDAVCLLGYDSHGNYMMSGLEGVTSRYPYKEIRDLENNLATLYLREKDTGEENSTISIEELPEEVIQLILSYLDIPSLCRASVASKFFYQHCYDSLQYKELDLQPHWTEVNNFALDSLLSRCHYLQHLNISWCGGNQNSISPLTFTRFLQQCGRDLQTLYMSSCKFVNGDVIMAVAEHCPKLKELDIGSCQSLDAQSVSHLSKIRTLERLNLYRLLVEKGSLIKVLSVSPNLRHLNLGSSRIPESGLDSVMEVIGSNCKRLISLDLWRCRLTEEGLNEIADNCPELQELDVGWCPNLRSGTGCFTDLVKKCPNIKKLYLTANRTICNEDLIAISKHCPNLEQLDILGTSNVHRESVYSVLTSCRKLIFLDVSFCGNVDEDTINIWRSEFPQCSIKKSFQD</sequence>
<dbReference type="RefSeq" id="XP_022308647.1">
    <property type="nucleotide sequence ID" value="XM_022452939.1"/>
</dbReference>
<organism evidence="3 4">
    <name type="scientific">Crassostrea virginica</name>
    <name type="common">Eastern oyster</name>
    <dbReference type="NCBI Taxonomy" id="6565"/>
    <lineage>
        <taxon>Eukaryota</taxon>
        <taxon>Metazoa</taxon>
        <taxon>Spiralia</taxon>
        <taxon>Lophotrochozoa</taxon>
        <taxon>Mollusca</taxon>
        <taxon>Bivalvia</taxon>
        <taxon>Autobranchia</taxon>
        <taxon>Pteriomorphia</taxon>
        <taxon>Ostreida</taxon>
        <taxon>Ostreoidea</taxon>
        <taxon>Ostreidae</taxon>
        <taxon>Crassostrea</taxon>
    </lineage>
</organism>
<protein>
    <submittedName>
        <fullName evidence="4">F-box/LRR-repeat protein 4-like</fullName>
    </submittedName>
</protein>
<keyword evidence="3" id="KW-1185">Reference proteome</keyword>
<dbReference type="Pfam" id="PF12937">
    <property type="entry name" value="F-box-like"/>
    <property type="match status" value="1"/>
</dbReference>
<dbReference type="InterPro" id="IPR001810">
    <property type="entry name" value="F-box_dom"/>
</dbReference>
<dbReference type="Gene3D" id="3.80.10.10">
    <property type="entry name" value="Ribonuclease Inhibitor"/>
    <property type="match status" value="3"/>
</dbReference>
<reference evidence="4" key="1">
    <citation type="submission" date="2025-08" db="UniProtKB">
        <authorList>
            <consortium name="RefSeq"/>
        </authorList>
    </citation>
    <scope>IDENTIFICATION</scope>
    <source>
        <tissue evidence="4">Whole sample</tissue>
    </source>
</reference>
<dbReference type="InterPro" id="IPR032675">
    <property type="entry name" value="LRR_dom_sf"/>
</dbReference>
<dbReference type="GO" id="GO:0019005">
    <property type="term" value="C:SCF ubiquitin ligase complex"/>
    <property type="evidence" value="ECO:0007669"/>
    <property type="project" value="TreeGrafter"/>
</dbReference>
<evidence type="ECO:0000256" key="1">
    <source>
        <dbReference type="ARBA" id="ARBA00022786"/>
    </source>
</evidence>
<feature type="domain" description="F-box" evidence="2">
    <location>
        <begin position="247"/>
        <end position="293"/>
    </location>
</feature>
<dbReference type="Proteomes" id="UP000694844">
    <property type="component" value="Chromosome 9"/>
</dbReference>
<dbReference type="KEGG" id="cvn:111114576"/>
<dbReference type="InterPro" id="IPR057207">
    <property type="entry name" value="FBXL15_LRR"/>
</dbReference>
<evidence type="ECO:0000259" key="2">
    <source>
        <dbReference type="PROSITE" id="PS50181"/>
    </source>
</evidence>
<dbReference type="GeneID" id="111114576"/>
<dbReference type="PROSITE" id="PS50181">
    <property type="entry name" value="FBOX"/>
    <property type="match status" value="1"/>
</dbReference>
<gene>
    <name evidence="4" type="primary">LOC111114576</name>
</gene>
<dbReference type="PANTHER" id="PTHR13318:SF152">
    <property type="entry name" value="F-BOX_LRR-REPEAT PROTEIN 4"/>
    <property type="match status" value="1"/>
</dbReference>
<dbReference type="CDD" id="cd22117">
    <property type="entry name" value="F-box_FBXL4"/>
    <property type="match status" value="1"/>
</dbReference>
<keyword evidence="1" id="KW-0833">Ubl conjugation pathway</keyword>
<dbReference type="PANTHER" id="PTHR13318">
    <property type="entry name" value="PARTNER OF PAIRED, ISOFORM B-RELATED"/>
    <property type="match status" value="1"/>
</dbReference>
<dbReference type="InterPro" id="IPR036047">
    <property type="entry name" value="F-box-like_dom_sf"/>
</dbReference>
<dbReference type="Pfam" id="PF25372">
    <property type="entry name" value="DUF7885"/>
    <property type="match status" value="1"/>
</dbReference>
<dbReference type="SUPFAM" id="SSF81383">
    <property type="entry name" value="F-box domain"/>
    <property type="match status" value="1"/>
</dbReference>
<dbReference type="GO" id="GO:0031146">
    <property type="term" value="P:SCF-dependent proteasomal ubiquitin-dependent protein catabolic process"/>
    <property type="evidence" value="ECO:0007669"/>
    <property type="project" value="TreeGrafter"/>
</dbReference>
<dbReference type="SMART" id="SM00367">
    <property type="entry name" value="LRR_CC"/>
    <property type="match status" value="8"/>
</dbReference>
<dbReference type="InterPro" id="IPR006553">
    <property type="entry name" value="Leu-rich_rpt_Cys-con_subtyp"/>
</dbReference>
<proteinExistence type="predicted"/>
<dbReference type="FunFam" id="3.80.10.10:FF:000152">
    <property type="entry name" value="F-box/LRR-repeat protein 4 isoform X1"/>
    <property type="match status" value="1"/>
</dbReference>
<evidence type="ECO:0000313" key="4">
    <source>
        <dbReference type="RefSeq" id="XP_022308647.1"/>
    </source>
</evidence>
<dbReference type="SUPFAM" id="SSF52047">
    <property type="entry name" value="RNI-like"/>
    <property type="match status" value="1"/>
</dbReference>